<dbReference type="Gene3D" id="1.10.10.10">
    <property type="entry name" value="Winged helix-like DNA-binding domain superfamily/Winged helix DNA-binding domain"/>
    <property type="match status" value="1"/>
</dbReference>
<dbReference type="EMBL" id="JACDXJ010000001">
    <property type="protein sequence ID" value="MBA1155399.1"/>
    <property type="molecule type" value="Genomic_DNA"/>
</dbReference>
<accession>A0A838BJX0</accession>
<evidence type="ECO:0000256" key="3">
    <source>
        <dbReference type="ARBA" id="ARBA00023125"/>
    </source>
</evidence>
<dbReference type="Pfam" id="PF00126">
    <property type="entry name" value="HTH_1"/>
    <property type="match status" value="1"/>
</dbReference>
<dbReference type="InterPro" id="IPR050950">
    <property type="entry name" value="HTH-type_LysR_regulators"/>
</dbReference>
<name>A0A838BJX0_9HYPH</name>
<keyword evidence="3" id="KW-0238">DNA-binding</keyword>
<dbReference type="Gene3D" id="3.40.190.10">
    <property type="entry name" value="Periplasmic binding protein-like II"/>
    <property type="match status" value="2"/>
</dbReference>
<keyword evidence="4" id="KW-0804">Transcription</keyword>
<evidence type="ECO:0000256" key="4">
    <source>
        <dbReference type="ARBA" id="ARBA00023163"/>
    </source>
</evidence>
<evidence type="ECO:0000256" key="2">
    <source>
        <dbReference type="ARBA" id="ARBA00023015"/>
    </source>
</evidence>
<evidence type="ECO:0000313" key="7">
    <source>
        <dbReference type="Proteomes" id="UP000572984"/>
    </source>
</evidence>
<evidence type="ECO:0000259" key="5">
    <source>
        <dbReference type="PROSITE" id="PS50931"/>
    </source>
</evidence>
<dbReference type="GO" id="GO:0005829">
    <property type="term" value="C:cytosol"/>
    <property type="evidence" value="ECO:0007669"/>
    <property type="project" value="TreeGrafter"/>
</dbReference>
<dbReference type="SUPFAM" id="SSF53850">
    <property type="entry name" value="Periplasmic binding protein-like II"/>
    <property type="match status" value="1"/>
</dbReference>
<evidence type="ECO:0000313" key="6">
    <source>
        <dbReference type="EMBL" id="MBA1155399.1"/>
    </source>
</evidence>
<keyword evidence="2" id="KW-0805">Transcription regulation</keyword>
<dbReference type="Pfam" id="PF03466">
    <property type="entry name" value="LysR_substrate"/>
    <property type="match status" value="1"/>
</dbReference>
<dbReference type="AlphaFoldDB" id="A0A838BJX0"/>
<dbReference type="InterPro" id="IPR000847">
    <property type="entry name" value="LysR_HTH_N"/>
</dbReference>
<dbReference type="RefSeq" id="WP_181051042.1">
    <property type="nucleotide sequence ID" value="NZ_JACDXJ010000001.1"/>
</dbReference>
<dbReference type="InterPro" id="IPR005119">
    <property type="entry name" value="LysR_subst-bd"/>
</dbReference>
<dbReference type="FunFam" id="1.10.10.10:FF:000001">
    <property type="entry name" value="LysR family transcriptional regulator"/>
    <property type="match status" value="1"/>
</dbReference>
<organism evidence="6 7">
    <name type="scientific">Microvirga mediterraneensis</name>
    <dbReference type="NCBI Taxonomy" id="2754695"/>
    <lineage>
        <taxon>Bacteria</taxon>
        <taxon>Pseudomonadati</taxon>
        <taxon>Pseudomonadota</taxon>
        <taxon>Alphaproteobacteria</taxon>
        <taxon>Hyphomicrobiales</taxon>
        <taxon>Methylobacteriaceae</taxon>
        <taxon>Microvirga</taxon>
    </lineage>
</organism>
<reference evidence="6 7" key="1">
    <citation type="submission" date="2020-07" db="EMBL/GenBank/DDBJ databases">
        <title>Draft genome and description of Microvirga mediterraneensis Marseille-Q2068 sp. nov.</title>
        <authorList>
            <person name="Boxberger M."/>
        </authorList>
    </citation>
    <scope>NUCLEOTIDE SEQUENCE [LARGE SCALE GENOMIC DNA]</scope>
    <source>
        <strain evidence="6 7">Marseille-Q2068</strain>
    </source>
</reference>
<dbReference type="SUPFAM" id="SSF46785">
    <property type="entry name" value="Winged helix' DNA-binding domain"/>
    <property type="match status" value="1"/>
</dbReference>
<protein>
    <submittedName>
        <fullName evidence="6">LysR family transcriptional regulator</fullName>
    </submittedName>
</protein>
<dbReference type="InterPro" id="IPR036390">
    <property type="entry name" value="WH_DNA-bd_sf"/>
</dbReference>
<sequence>MHKSPTASEANVPSQISYNVTIKHLRAFLNLAQHRSFTRAAIALHASQPSLTMTIQQLEDIVGCSLFDRTTRNVLLTPEGEDFLPVAERLIADFDLALENIRVAASARKGRVGIAVVHSVATRIIPRVLGGLLSEYPGLHVQLRDGNSADVRRRVRQNEVDFGFGSMDEEDTDLEFKPLFRDQMGLLARYDHPLIRSKKALKWADLNGYDFVGLASDTATGPIVRQIPSLPQSVHAPRFEVSTNTTLWALLESGIGVTTAPALSIDNKRNQTLRFRALNDPVAWRHVYVISRRGRILTPMAVEIMQRVRAEVASIAGDHQLIEIDGRPSP</sequence>
<gene>
    <name evidence="6" type="ORF">H0S73_04535</name>
</gene>
<dbReference type="GO" id="GO:0003677">
    <property type="term" value="F:DNA binding"/>
    <property type="evidence" value="ECO:0007669"/>
    <property type="project" value="UniProtKB-KW"/>
</dbReference>
<dbReference type="PRINTS" id="PR00039">
    <property type="entry name" value="HTHLYSR"/>
</dbReference>
<dbReference type="CDD" id="cd08440">
    <property type="entry name" value="PBP2_LTTR_like_4"/>
    <property type="match status" value="1"/>
</dbReference>
<dbReference type="PROSITE" id="PS50931">
    <property type="entry name" value="HTH_LYSR"/>
    <property type="match status" value="1"/>
</dbReference>
<dbReference type="InterPro" id="IPR036388">
    <property type="entry name" value="WH-like_DNA-bd_sf"/>
</dbReference>
<keyword evidence="7" id="KW-1185">Reference proteome</keyword>
<comment type="caution">
    <text evidence="6">The sequence shown here is derived from an EMBL/GenBank/DDBJ whole genome shotgun (WGS) entry which is preliminary data.</text>
</comment>
<feature type="domain" description="HTH lysR-type" evidence="5">
    <location>
        <begin position="20"/>
        <end position="77"/>
    </location>
</feature>
<proteinExistence type="inferred from homology"/>
<evidence type="ECO:0000256" key="1">
    <source>
        <dbReference type="ARBA" id="ARBA00009437"/>
    </source>
</evidence>
<comment type="similarity">
    <text evidence="1">Belongs to the LysR transcriptional regulatory family.</text>
</comment>
<dbReference type="Proteomes" id="UP000572984">
    <property type="component" value="Unassembled WGS sequence"/>
</dbReference>
<dbReference type="PANTHER" id="PTHR30419:SF8">
    <property type="entry name" value="NITROGEN ASSIMILATION TRANSCRIPTIONAL ACTIVATOR-RELATED"/>
    <property type="match status" value="1"/>
</dbReference>
<dbReference type="PANTHER" id="PTHR30419">
    <property type="entry name" value="HTH-TYPE TRANSCRIPTIONAL REGULATOR YBHD"/>
    <property type="match status" value="1"/>
</dbReference>
<dbReference type="GO" id="GO:0003700">
    <property type="term" value="F:DNA-binding transcription factor activity"/>
    <property type="evidence" value="ECO:0007669"/>
    <property type="project" value="InterPro"/>
</dbReference>